<feature type="transmembrane region" description="Helical" evidence="9">
    <location>
        <begin position="173"/>
        <end position="196"/>
    </location>
</feature>
<dbReference type="PROSITE" id="PS50850">
    <property type="entry name" value="MFS"/>
    <property type="match status" value="1"/>
</dbReference>
<feature type="transmembrane region" description="Helical" evidence="9">
    <location>
        <begin position="12"/>
        <end position="38"/>
    </location>
</feature>
<feature type="transmembrane region" description="Helical" evidence="9">
    <location>
        <begin position="268"/>
        <end position="292"/>
    </location>
</feature>
<reference evidence="11 12" key="1">
    <citation type="journal article" date="2011" name="J. Gen. Appl. Microbiol.">
        <title>Draft genome sequencing of the enigmatic yeast Saitoella complicata.</title>
        <authorList>
            <person name="Nishida H."/>
            <person name="Hamamoto M."/>
            <person name="Sugiyama J."/>
        </authorList>
    </citation>
    <scope>NUCLEOTIDE SEQUENCE [LARGE SCALE GENOMIC DNA]</scope>
    <source>
        <strain evidence="11 12">NRRL Y-17804</strain>
    </source>
</reference>
<sequence>MLDFTKLRGTALIYAITAASGSCFILFGYDNGVMAGLITAPSFTSAMGNPSSGTTGTIVAVYNLGCFIGCMLAAAFGFKLGRRRTLLLGNVVLIIGTIIQAASYGVPQLIVGRIVTGMGTGLNTATIPTWVSETAKAEARGSLIATQLAIVSAGIVIAYWLDYAMVRGASGQVVWRFPIAFQAFFALLTICMVLFLPESPRWLYAVGRTEEADHVMARLLDEPANGVILQRERNGILEAIKLEREQPKFTIRDMFRNKNSELKITRRIILGFVVQCIQQFTGISVVVNYLPYLIENQLFLSGNLALIIGGIAAVVYLIASIPPIFYVDRLGRRKMLMFGSVAMSLAWLLFIIFVTRSSRACLYIAIVMIFLYQIAFAFSWLSVPWIYPSEITPLNVRHIGSGFATSAEWLTAFLIAEVSPVAIDTISWRFYLVFLCVCIISIPVVYFFFPETAGKTLEEIDVIFASGALTEGKTGRIMKAQKDIETGSHGDDEKVEHKENLSRANSGSSDQTLRNL</sequence>
<name>A0A0E9NNM1_SAICN</name>
<feature type="transmembrane region" description="Helical" evidence="9">
    <location>
        <begin position="362"/>
        <end position="387"/>
    </location>
</feature>
<feature type="transmembrane region" description="Helical" evidence="9">
    <location>
        <begin position="85"/>
        <end position="104"/>
    </location>
</feature>
<evidence type="ECO:0000256" key="4">
    <source>
        <dbReference type="ARBA" id="ARBA00022692"/>
    </source>
</evidence>
<dbReference type="SUPFAM" id="SSF103473">
    <property type="entry name" value="MFS general substrate transporter"/>
    <property type="match status" value="1"/>
</dbReference>
<dbReference type="EMBL" id="BACD03000040">
    <property type="protein sequence ID" value="GAO51020.1"/>
    <property type="molecule type" value="Genomic_DNA"/>
</dbReference>
<feature type="compositionally biased region" description="Polar residues" evidence="8">
    <location>
        <begin position="502"/>
        <end position="516"/>
    </location>
</feature>
<dbReference type="InterPro" id="IPR020846">
    <property type="entry name" value="MFS_dom"/>
</dbReference>
<evidence type="ECO:0000256" key="7">
    <source>
        <dbReference type="RuleBase" id="RU003346"/>
    </source>
</evidence>
<dbReference type="OrthoDB" id="6133115at2759"/>
<feature type="transmembrane region" description="Helical" evidence="9">
    <location>
        <begin position="399"/>
        <end position="416"/>
    </location>
</feature>
<dbReference type="Gene3D" id="1.20.1250.20">
    <property type="entry name" value="MFS general substrate transporter like domains"/>
    <property type="match status" value="1"/>
</dbReference>
<feature type="region of interest" description="Disordered" evidence="8">
    <location>
        <begin position="484"/>
        <end position="516"/>
    </location>
</feature>
<dbReference type="Pfam" id="PF00083">
    <property type="entry name" value="Sugar_tr"/>
    <property type="match status" value="1"/>
</dbReference>
<comment type="subcellular location">
    <subcellularLocation>
        <location evidence="1">Membrane</location>
        <topology evidence="1">Multi-pass membrane protein</topology>
    </subcellularLocation>
</comment>
<dbReference type="GO" id="GO:0005351">
    <property type="term" value="F:carbohydrate:proton symporter activity"/>
    <property type="evidence" value="ECO:0007669"/>
    <property type="project" value="TreeGrafter"/>
</dbReference>
<dbReference type="AlphaFoldDB" id="A0A0E9NNM1"/>
<feature type="compositionally biased region" description="Basic and acidic residues" evidence="8">
    <location>
        <begin position="484"/>
        <end position="501"/>
    </location>
</feature>
<dbReference type="PRINTS" id="PR00171">
    <property type="entry name" value="SUGRTRNSPORT"/>
</dbReference>
<evidence type="ECO:0000256" key="9">
    <source>
        <dbReference type="SAM" id="Phobius"/>
    </source>
</evidence>
<evidence type="ECO:0000256" key="6">
    <source>
        <dbReference type="ARBA" id="ARBA00023136"/>
    </source>
</evidence>
<dbReference type="GO" id="GO:0005886">
    <property type="term" value="C:plasma membrane"/>
    <property type="evidence" value="ECO:0007669"/>
    <property type="project" value="UniProtKB-ARBA"/>
</dbReference>
<accession>A0A0E9NNM1</accession>
<evidence type="ECO:0000259" key="10">
    <source>
        <dbReference type="PROSITE" id="PS50850"/>
    </source>
</evidence>
<dbReference type="InterPro" id="IPR003663">
    <property type="entry name" value="Sugar/inositol_transpt"/>
</dbReference>
<feature type="transmembrane region" description="Helical" evidence="9">
    <location>
        <begin position="58"/>
        <end position="78"/>
    </location>
</feature>
<feature type="transmembrane region" description="Helical" evidence="9">
    <location>
        <begin position="110"/>
        <end position="131"/>
    </location>
</feature>
<dbReference type="STRING" id="698492.A0A0E9NNM1"/>
<dbReference type="Proteomes" id="UP000033140">
    <property type="component" value="Unassembled WGS sequence"/>
</dbReference>
<evidence type="ECO:0000256" key="3">
    <source>
        <dbReference type="ARBA" id="ARBA00022448"/>
    </source>
</evidence>
<reference evidence="11 12" key="2">
    <citation type="journal article" date="2014" name="J. Gen. Appl. Microbiol.">
        <title>The early diverging ascomycetous budding yeast Saitoella complicata has three histone deacetylases belonging to the Clr6, Hos2, and Rpd3 lineages.</title>
        <authorList>
            <person name="Nishida H."/>
            <person name="Matsumoto T."/>
            <person name="Kondo S."/>
            <person name="Hamamoto M."/>
            <person name="Yoshikawa H."/>
        </authorList>
    </citation>
    <scope>NUCLEOTIDE SEQUENCE [LARGE SCALE GENOMIC DNA]</scope>
    <source>
        <strain evidence="11 12">NRRL Y-17804</strain>
    </source>
</reference>
<dbReference type="InterPro" id="IPR036259">
    <property type="entry name" value="MFS_trans_sf"/>
</dbReference>
<feature type="transmembrane region" description="Helical" evidence="9">
    <location>
        <begin position="428"/>
        <end position="449"/>
    </location>
</feature>
<dbReference type="PROSITE" id="PS51257">
    <property type="entry name" value="PROKAR_LIPOPROTEIN"/>
    <property type="match status" value="1"/>
</dbReference>
<organism evidence="11 12">
    <name type="scientific">Saitoella complicata (strain BCRC 22490 / CBS 7301 / JCM 7358 / NBRC 10748 / NRRL Y-17804)</name>
    <dbReference type="NCBI Taxonomy" id="698492"/>
    <lineage>
        <taxon>Eukaryota</taxon>
        <taxon>Fungi</taxon>
        <taxon>Dikarya</taxon>
        <taxon>Ascomycota</taxon>
        <taxon>Taphrinomycotina</taxon>
        <taxon>Taphrinomycotina incertae sedis</taxon>
        <taxon>Saitoella</taxon>
    </lineage>
</organism>
<keyword evidence="6 9" id="KW-0472">Membrane</keyword>
<evidence type="ECO:0000256" key="1">
    <source>
        <dbReference type="ARBA" id="ARBA00004141"/>
    </source>
</evidence>
<reference evidence="11 12" key="3">
    <citation type="journal article" date="2015" name="Genome Announc.">
        <title>Draft Genome Sequence of the Archiascomycetous Yeast Saitoella complicata.</title>
        <authorList>
            <person name="Yamauchi K."/>
            <person name="Kondo S."/>
            <person name="Hamamoto M."/>
            <person name="Takahashi Y."/>
            <person name="Ogura Y."/>
            <person name="Hayashi T."/>
            <person name="Nishida H."/>
        </authorList>
    </citation>
    <scope>NUCLEOTIDE SEQUENCE [LARGE SCALE GENOMIC DNA]</scope>
    <source>
        <strain evidence="11 12">NRRL Y-17804</strain>
    </source>
</reference>
<dbReference type="InterPro" id="IPR050360">
    <property type="entry name" value="MFS_Sugar_Transporters"/>
</dbReference>
<proteinExistence type="inferred from homology"/>
<feature type="transmembrane region" description="Helical" evidence="9">
    <location>
        <begin position="304"/>
        <end position="327"/>
    </location>
</feature>
<dbReference type="PANTHER" id="PTHR48022">
    <property type="entry name" value="PLASTIDIC GLUCOSE TRANSPORTER 4"/>
    <property type="match status" value="1"/>
</dbReference>
<keyword evidence="4 9" id="KW-0812">Transmembrane</keyword>
<dbReference type="InterPro" id="IPR005828">
    <property type="entry name" value="MFS_sugar_transport-like"/>
</dbReference>
<dbReference type="FunFam" id="1.20.1250.20:FF:000134">
    <property type="entry name" value="MFS sugar transporter protein"/>
    <property type="match status" value="1"/>
</dbReference>
<dbReference type="OMA" id="AGCIQIA"/>
<evidence type="ECO:0000256" key="8">
    <source>
        <dbReference type="SAM" id="MobiDB-lite"/>
    </source>
</evidence>
<gene>
    <name evidence="11" type="ORF">G7K_5132-t1</name>
</gene>
<evidence type="ECO:0000256" key="2">
    <source>
        <dbReference type="ARBA" id="ARBA00010992"/>
    </source>
</evidence>
<feature type="domain" description="Major facilitator superfamily (MFS) profile" evidence="10">
    <location>
        <begin position="16"/>
        <end position="453"/>
    </location>
</feature>
<keyword evidence="12" id="KW-1185">Reference proteome</keyword>
<feature type="transmembrane region" description="Helical" evidence="9">
    <location>
        <begin position="143"/>
        <end position="161"/>
    </location>
</feature>
<keyword evidence="3 7" id="KW-0813">Transport</keyword>
<evidence type="ECO:0000256" key="5">
    <source>
        <dbReference type="ARBA" id="ARBA00022989"/>
    </source>
</evidence>
<evidence type="ECO:0000313" key="11">
    <source>
        <dbReference type="EMBL" id="GAO51020.1"/>
    </source>
</evidence>
<dbReference type="RefSeq" id="XP_019024579.1">
    <property type="nucleotide sequence ID" value="XM_019170714.1"/>
</dbReference>
<comment type="similarity">
    <text evidence="2 7">Belongs to the major facilitator superfamily. Sugar transporter (TC 2.A.1.1) family.</text>
</comment>
<evidence type="ECO:0000313" key="12">
    <source>
        <dbReference type="Proteomes" id="UP000033140"/>
    </source>
</evidence>
<dbReference type="PANTHER" id="PTHR48022:SF28">
    <property type="entry name" value="MAJOR FACILITATOR SUPERFAMILY (MFS) PROFILE DOMAIN-CONTAINING PROTEIN-RELATED"/>
    <property type="match status" value="1"/>
</dbReference>
<comment type="caution">
    <text evidence="11">The sequence shown here is derived from an EMBL/GenBank/DDBJ whole genome shotgun (WGS) entry which is preliminary data.</text>
</comment>
<feature type="transmembrane region" description="Helical" evidence="9">
    <location>
        <begin position="336"/>
        <end position="356"/>
    </location>
</feature>
<protein>
    <recommendedName>
        <fullName evidence="10">Major facilitator superfamily (MFS) profile domain-containing protein</fullName>
    </recommendedName>
</protein>
<dbReference type="NCBIfam" id="TIGR00879">
    <property type="entry name" value="SP"/>
    <property type="match status" value="1"/>
</dbReference>
<keyword evidence="5 9" id="KW-1133">Transmembrane helix</keyword>